<sequence>MSSDQAEVCAAEAVVFGEVTQNYPSKELASKAACTWAKIDDPNKLVLYTSRVGPYKGWVVGVGITRSSGTIEDIVRVDSDDKTGTATKGIHFNAKNSKDSSQTLAAVIEPTKALTPAARDKQYKKILESIKGQEPRVIWFWWSTGAGRFAELDLEDATEDAA</sequence>
<dbReference type="OrthoDB" id="3164356at2759"/>
<evidence type="ECO:0000313" key="1">
    <source>
        <dbReference type="EMBL" id="KAF9489889.1"/>
    </source>
</evidence>
<name>A0A9P5ZLC0_PLEER</name>
<evidence type="ECO:0000313" key="2">
    <source>
        <dbReference type="Proteomes" id="UP000807025"/>
    </source>
</evidence>
<comment type="caution">
    <text evidence="1">The sequence shown here is derived from an EMBL/GenBank/DDBJ whole genome shotgun (WGS) entry which is preliminary data.</text>
</comment>
<organism evidence="1 2">
    <name type="scientific">Pleurotus eryngii</name>
    <name type="common">Boletus of the steppes</name>
    <dbReference type="NCBI Taxonomy" id="5323"/>
    <lineage>
        <taxon>Eukaryota</taxon>
        <taxon>Fungi</taxon>
        <taxon>Dikarya</taxon>
        <taxon>Basidiomycota</taxon>
        <taxon>Agaricomycotina</taxon>
        <taxon>Agaricomycetes</taxon>
        <taxon>Agaricomycetidae</taxon>
        <taxon>Agaricales</taxon>
        <taxon>Pleurotineae</taxon>
        <taxon>Pleurotaceae</taxon>
        <taxon>Pleurotus</taxon>
    </lineage>
</organism>
<gene>
    <name evidence="1" type="ORF">BDN71DRAFT_1455417</name>
</gene>
<dbReference type="AlphaFoldDB" id="A0A9P5ZLC0"/>
<proteinExistence type="predicted"/>
<keyword evidence="2" id="KW-1185">Reference proteome</keyword>
<dbReference type="EMBL" id="MU154656">
    <property type="protein sequence ID" value="KAF9489889.1"/>
    <property type="molecule type" value="Genomic_DNA"/>
</dbReference>
<reference evidence="1" key="1">
    <citation type="submission" date="2020-11" db="EMBL/GenBank/DDBJ databases">
        <authorList>
            <consortium name="DOE Joint Genome Institute"/>
            <person name="Ahrendt S."/>
            <person name="Riley R."/>
            <person name="Andreopoulos W."/>
            <person name="Labutti K."/>
            <person name="Pangilinan J."/>
            <person name="Ruiz-Duenas F.J."/>
            <person name="Barrasa J.M."/>
            <person name="Sanchez-Garcia M."/>
            <person name="Camarero S."/>
            <person name="Miyauchi S."/>
            <person name="Serrano A."/>
            <person name="Linde D."/>
            <person name="Babiker R."/>
            <person name="Drula E."/>
            <person name="Ayuso-Fernandez I."/>
            <person name="Pacheco R."/>
            <person name="Padilla G."/>
            <person name="Ferreira P."/>
            <person name="Barriuso J."/>
            <person name="Kellner H."/>
            <person name="Castanera R."/>
            <person name="Alfaro M."/>
            <person name="Ramirez L."/>
            <person name="Pisabarro A.G."/>
            <person name="Kuo A."/>
            <person name="Tritt A."/>
            <person name="Lipzen A."/>
            <person name="He G."/>
            <person name="Yan M."/>
            <person name="Ng V."/>
            <person name="Cullen D."/>
            <person name="Martin F."/>
            <person name="Rosso M.-N."/>
            <person name="Henrissat B."/>
            <person name="Hibbett D."/>
            <person name="Martinez A.T."/>
            <person name="Grigoriev I.V."/>
        </authorList>
    </citation>
    <scope>NUCLEOTIDE SEQUENCE</scope>
    <source>
        <strain evidence="1">ATCC 90797</strain>
    </source>
</reference>
<dbReference type="Proteomes" id="UP000807025">
    <property type="component" value="Unassembled WGS sequence"/>
</dbReference>
<protein>
    <submittedName>
        <fullName evidence="1">Uncharacterized protein</fullName>
    </submittedName>
</protein>
<accession>A0A9P5ZLC0</accession>